<name>A0ABM4TSX6_DROSZ</name>
<dbReference type="RefSeq" id="XP_070853066.1">
    <property type="nucleotide sequence ID" value="XM_070996965.1"/>
</dbReference>
<dbReference type="InterPro" id="IPR045151">
    <property type="entry name" value="DCAF8"/>
</dbReference>
<protein>
    <submittedName>
        <fullName evidence="4">DDB1- and CUL4-associated factor 8-like</fullName>
    </submittedName>
</protein>
<gene>
    <name evidence="4" type="primary">LOC139353272</name>
</gene>
<keyword evidence="2" id="KW-0677">Repeat</keyword>
<dbReference type="InterPro" id="IPR001680">
    <property type="entry name" value="WD40_rpt"/>
</dbReference>
<dbReference type="Proteomes" id="UP001652628">
    <property type="component" value="Chromosome 3"/>
</dbReference>
<evidence type="ECO:0000256" key="2">
    <source>
        <dbReference type="ARBA" id="ARBA00022737"/>
    </source>
</evidence>
<dbReference type="SUPFAM" id="SSF50978">
    <property type="entry name" value="WD40 repeat-like"/>
    <property type="match status" value="1"/>
</dbReference>
<evidence type="ECO:0000313" key="3">
    <source>
        <dbReference type="Proteomes" id="UP001652628"/>
    </source>
</evidence>
<keyword evidence="1" id="KW-0853">WD repeat</keyword>
<sequence length="280" mass="31455">MCKTKPVSTWNCDKELIVLEKDTTNPVLGQLTLWNTLKRRNANCLNFNQDGDLLCAGTDGRHIIVWNWAKNRTLTNYRPDIKGKISQIKFIDSAGSLDIVSASYDGQMLGTIVPPSGGAPMSSHCLYTHSGCVADFEIVPRSRHEILSAGDYGIVKFFDLRSSSAATTDANSYDKPDITSAVYNHSGNELLACYRRTGNCLFDSRNYTDGDFFHYYRKHYGDFNGKYFWDKNTEEILCENMDEKAKTAICLKPHPWKPMLATAALIKPGIHIWIPNGPIL</sequence>
<evidence type="ECO:0000256" key="1">
    <source>
        <dbReference type="ARBA" id="ARBA00022574"/>
    </source>
</evidence>
<reference evidence="4" key="1">
    <citation type="submission" date="2025-08" db="UniProtKB">
        <authorList>
            <consortium name="RefSeq"/>
        </authorList>
    </citation>
    <scope>IDENTIFICATION</scope>
</reference>
<dbReference type="Gene3D" id="2.130.10.10">
    <property type="entry name" value="YVTN repeat-like/Quinoprotein amine dehydrogenase"/>
    <property type="match status" value="1"/>
</dbReference>
<dbReference type="PANTHER" id="PTHR15574:SF21">
    <property type="entry name" value="DDB1- AND CUL4-ASSOCIATED FACTOR 8"/>
    <property type="match status" value="1"/>
</dbReference>
<keyword evidence="3" id="KW-1185">Reference proteome</keyword>
<organism evidence="3 4">
    <name type="scientific">Drosophila suzukii</name>
    <name type="common">Spotted-wing drosophila fruit fly</name>
    <dbReference type="NCBI Taxonomy" id="28584"/>
    <lineage>
        <taxon>Eukaryota</taxon>
        <taxon>Metazoa</taxon>
        <taxon>Ecdysozoa</taxon>
        <taxon>Arthropoda</taxon>
        <taxon>Hexapoda</taxon>
        <taxon>Insecta</taxon>
        <taxon>Pterygota</taxon>
        <taxon>Neoptera</taxon>
        <taxon>Endopterygota</taxon>
        <taxon>Diptera</taxon>
        <taxon>Brachycera</taxon>
        <taxon>Muscomorpha</taxon>
        <taxon>Ephydroidea</taxon>
        <taxon>Drosophilidae</taxon>
        <taxon>Drosophila</taxon>
        <taxon>Sophophora</taxon>
    </lineage>
</organism>
<evidence type="ECO:0000313" key="4">
    <source>
        <dbReference type="RefSeq" id="XP_070853066.1"/>
    </source>
</evidence>
<proteinExistence type="predicted"/>
<accession>A0ABM4TSX6</accession>
<dbReference type="GeneID" id="139353272"/>
<dbReference type="InterPro" id="IPR015943">
    <property type="entry name" value="WD40/YVTN_repeat-like_dom_sf"/>
</dbReference>
<dbReference type="InterPro" id="IPR036322">
    <property type="entry name" value="WD40_repeat_dom_sf"/>
</dbReference>
<dbReference type="PANTHER" id="PTHR15574">
    <property type="entry name" value="WD REPEAT DOMAIN-CONTAINING FAMILY"/>
    <property type="match status" value="1"/>
</dbReference>
<dbReference type="SMART" id="SM00320">
    <property type="entry name" value="WD40"/>
    <property type="match status" value="2"/>
</dbReference>
<dbReference type="Pfam" id="PF00400">
    <property type="entry name" value="WD40"/>
    <property type="match status" value="1"/>
</dbReference>